<dbReference type="PANTHER" id="PTHR30290">
    <property type="entry name" value="PERIPLASMIC BINDING COMPONENT OF ABC TRANSPORTER"/>
    <property type="match status" value="1"/>
</dbReference>
<gene>
    <name evidence="6" type="primary">gsiB_2</name>
    <name evidence="6" type="ORF">RIdsm_01183</name>
</gene>
<evidence type="ECO:0000256" key="1">
    <source>
        <dbReference type="ARBA" id="ARBA00004418"/>
    </source>
</evidence>
<dbReference type="Gene3D" id="3.40.190.10">
    <property type="entry name" value="Periplasmic binding protein-like II"/>
    <property type="match status" value="1"/>
</dbReference>
<dbReference type="GO" id="GO:0043190">
    <property type="term" value="C:ATP-binding cassette (ABC) transporter complex"/>
    <property type="evidence" value="ECO:0007669"/>
    <property type="project" value="InterPro"/>
</dbReference>
<dbReference type="PANTHER" id="PTHR30290:SF38">
    <property type="entry name" value="D,D-DIPEPTIDE-BINDING PERIPLASMIC PROTEIN DDPA-RELATED"/>
    <property type="match status" value="1"/>
</dbReference>
<feature type="domain" description="Solute-binding protein family 5" evidence="5">
    <location>
        <begin position="82"/>
        <end position="430"/>
    </location>
</feature>
<dbReference type="GO" id="GO:1904680">
    <property type="term" value="F:peptide transmembrane transporter activity"/>
    <property type="evidence" value="ECO:0007669"/>
    <property type="project" value="TreeGrafter"/>
</dbReference>
<dbReference type="Proteomes" id="UP000325785">
    <property type="component" value="Chromosome"/>
</dbReference>
<keyword evidence="3 4" id="KW-0732">Signal</keyword>
<dbReference type="Pfam" id="PF00496">
    <property type="entry name" value="SBP_bac_5"/>
    <property type="match status" value="1"/>
</dbReference>
<dbReference type="Gene3D" id="3.10.105.10">
    <property type="entry name" value="Dipeptide-binding Protein, Domain 3"/>
    <property type="match status" value="1"/>
</dbReference>
<dbReference type="OrthoDB" id="9803988at2"/>
<dbReference type="GO" id="GO:0015833">
    <property type="term" value="P:peptide transport"/>
    <property type="evidence" value="ECO:0007669"/>
    <property type="project" value="TreeGrafter"/>
</dbReference>
<dbReference type="InterPro" id="IPR000914">
    <property type="entry name" value="SBP_5_dom"/>
</dbReference>
<dbReference type="InterPro" id="IPR030678">
    <property type="entry name" value="Peptide/Ni-bd"/>
</dbReference>
<organism evidence="6 7">
    <name type="scientific">Roseovarius indicus</name>
    <dbReference type="NCBI Taxonomy" id="540747"/>
    <lineage>
        <taxon>Bacteria</taxon>
        <taxon>Pseudomonadati</taxon>
        <taxon>Pseudomonadota</taxon>
        <taxon>Alphaproteobacteria</taxon>
        <taxon>Rhodobacterales</taxon>
        <taxon>Roseobacteraceae</taxon>
        <taxon>Roseovarius</taxon>
    </lineage>
</organism>
<dbReference type="InterPro" id="IPR039424">
    <property type="entry name" value="SBP_5"/>
</dbReference>
<proteinExistence type="inferred from homology"/>
<reference evidence="6 7" key="1">
    <citation type="submission" date="2018-08" db="EMBL/GenBank/DDBJ databases">
        <title>Genetic Globetrotter - A new plasmid hitch-hiking vast phylogenetic and geographic distances.</title>
        <authorList>
            <person name="Vollmers J."/>
            <person name="Petersen J."/>
        </authorList>
    </citation>
    <scope>NUCLEOTIDE SEQUENCE [LARGE SCALE GENOMIC DNA]</scope>
    <source>
        <strain evidence="6 7">DSM 26383</strain>
    </source>
</reference>
<name>A0A5P3A7M9_9RHOB</name>
<accession>A0A5P3A7M9</accession>
<dbReference type="PIRSF" id="PIRSF002741">
    <property type="entry name" value="MppA"/>
    <property type="match status" value="1"/>
</dbReference>
<comment type="similarity">
    <text evidence="2">Belongs to the bacterial solute-binding protein 5 family.</text>
</comment>
<evidence type="ECO:0000256" key="2">
    <source>
        <dbReference type="ARBA" id="ARBA00005695"/>
    </source>
</evidence>
<evidence type="ECO:0000256" key="3">
    <source>
        <dbReference type="ARBA" id="ARBA00022729"/>
    </source>
</evidence>
<dbReference type="RefSeq" id="WP_057814423.1">
    <property type="nucleotide sequence ID" value="NZ_CAXRJZ010000062.1"/>
</dbReference>
<feature type="chain" id="PRO_5024895686" evidence="4">
    <location>
        <begin position="31"/>
        <end position="505"/>
    </location>
</feature>
<comment type="subcellular location">
    <subcellularLocation>
        <location evidence="1">Periplasm</location>
    </subcellularLocation>
</comment>
<feature type="signal peptide" evidence="4">
    <location>
        <begin position="1"/>
        <end position="30"/>
    </location>
</feature>
<dbReference type="AlphaFoldDB" id="A0A5P3A7M9"/>
<sequence length="505" mass="56139" precursor="true">MPNRFLKGLMAKRRSVLIACLAVMISPWQAAHAQSSDSEIVVALATEPPGLDPTMQASASVSDVVWYNIYEGLTRYGPDGSLEPGLAESWSREGENVYVFKLRPDVVFHDGTPFTSEDVKFSFERNVAEESTNKRKRVFENFSKIETPDPLTVRITLAEPSSLLPFALAEATAAISSPATADDNRTSPVGTGPYKFVEWVRGDSIEMERFEDYNGPIQPTIDDVTFRFLSDENSQILAVRSGQVDYLPSIAAVEAVETIENQGGYQITQGQTQGVLFLGMNNKQEPFDDVNVRRAMYYAVDPEVVNIGTHAGLGKLGGAQTNELNPYFVDVLGERQPDPEKARELLAEAGYPDGFTVNLRVLSSPSTRRTAEILVGVLAESGITVELEILETGQWIDTVFRQKNYDMTIISHPEPWAILNYTDPNYFYQYDGPEFRALMQEAQAATDEEVIREKLAAAQEQLYEDAPVVWMYAMPQVGVVREGLKGTRVDLPVSAYPIAEMSWEE</sequence>
<evidence type="ECO:0000259" key="5">
    <source>
        <dbReference type="Pfam" id="PF00496"/>
    </source>
</evidence>
<dbReference type="KEGG" id="rid:RIdsm_01183"/>
<evidence type="ECO:0000256" key="4">
    <source>
        <dbReference type="SAM" id="SignalP"/>
    </source>
</evidence>
<protein>
    <submittedName>
        <fullName evidence="6">Glutathione-binding protein GsiB</fullName>
    </submittedName>
</protein>
<dbReference type="GO" id="GO:0030288">
    <property type="term" value="C:outer membrane-bounded periplasmic space"/>
    <property type="evidence" value="ECO:0007669"/>
    <property type="project" value="UniProtKB-ARBA"/>
</dbReference>
<evidence type="ECO:0000313" key="7">
    <source>
        <dbReference type="Proteomes" id="UP000325785"/>
    </source>
</evidence>
<evidence type="ECO:0000313" key="6">
    <source>
        <dbReference type="EMBL" id="QEW25397.1"/>
    </source>
</evidence>
<dbReference type="EMBL" id="CP031598">
    <property type="protein sequence ID" value="QEW25397.1"/>
    <property type="molecule type" value="Genomic_DNA"/>
</dbReference>
<dbReference type="SUPFAM" id="SSF53850">
    <property type="entry name" value="Periplasmic binding protein-like II"/>
    <property type="match status" value="1"/>
</dbReference>